<comment type="caution">
    <text evidence="2">The sequence shown here is derived from an EMBL/GenBank/DDBJ whole genome shotgun (WGS) entry which is preliminary data.</text>
</comment>
<sequence>MTCCPVDRCQLWLISLFALTLRSGIAAEFSCFAGARCPSFWFQNSLNGCISSYYQLPHEFNSYSETRCTQLKTSVRSWSTEWMFRLKEIQVRKEVVVQVSCSLHSSSTGCADEALDALLPQHAHFLHPSPSRSYDSASLHSCISLFCKRFIDRVG</sequence>
<reference evidence="2" key="1">
    <citation type="journal article" date="2020" name="New Phytol.">
        <title>Comparative genomics reveals dynamic genome evolution in host specialist ectomycorrhizal fungi.</title>
        <authorList>
            <person name="Lofgren L.A."/>
            <person name="Nguyen N.H."/>
            <person name="Vilgalys R."/>
            <person name="Ruytinx J."/>
            <person name="Liao H.L."/>
            <person name="Branco S."/>
            <person name="Kuo A."/>
            <person name="LaButti K."/>
            <person name="Lipzen A."/>
            <person name="Andreopoulos W."/>
            <person name="Pangilinan J."/>
            <person name="Riley R."/>
            <person name="Hundley H."/>
            <person name="Na H."/>
            <person name="Barry K."/>
            <person name="Grigoriev I.V."/>
            <person name="Stajich J.E."/>
            <person name="Kennedy P.G."/>
        </authorList>
    </citation>
    <scope>NUCLEOTIDE SEQUENCE</scope>
    <source>
        <strain evidence="2">FC203</strain>
    </source>
</reference>
<dbReference type="AlphaFoldDB" id="A0AAD4DVA1"/>
<proteinExistence type="predicted"/>
<feature type="chain" id="PRO_5041924656" description="Secreted protein" evidence="1">
    <location>
        <begin position="28"/>
        <end position="155"/>
    </location>
</feature>
<gene>
    <name evidence="2" type="ORF">F5891DRAFT_715773</name>
</gene>
<evidence type="ECO:0000313" key="3">
    <source>
        <dbReference type="Proteomes" id="UP001195769"/>
    </source>
</evidence>
<evidence type="ECO:0008006" key="4">
    <source>
        <dbReference type="Google" id="ProtNLM"/>
    </source>
</evidence>
<dbReference type="RefSeq" id="XP_041220155.1">
    <property type="nucleotide sequence ID" value="XM_041372929.1"/>
</dbReference>
<evidence type="ECO:0000256" key="1">
    <source>
        <dbReference type="SAM" id="SignalP"/>
    </source>
</evidence>
<dbReference type="EMBL" id="JABBWK010000078">
    <property type="protein sequence ID" value="KAG1894579.1"/>
    <property type="molecule type" value="Genomic_DNA"/>
</dbReference>
<evidence type="ECO:0000313" key="2">
    <source>
        <dbReference type="EMBL" id="KAG1894579.1"/>
    </source>
</evidence>
<dbReference type="Proteomes" id="UP001195769">
    <property type="component" value="Unassembled WGS sequence"/>
</dbReference>
<feature type="signal peptide" evidence="1">
    <location>
        <begin position="1"/>
        <end position="27"/>
    </location>
</feature>
<keyword evidence="3" id="KW-1185">Reference proteome</keyword>
<keyword evidence="1" id="KW-0732">Signal</keyword>
<dbReference type="GeneID" id="64667227"/>
<protein>
    <recommendedName>
        <fullName evidence="4">Secreted protein</fullName>
    </recommendedName>
</protein>
<accession>A0AAD4DVA1</accession>
<organism evidence="2 3">
    <name type="scientific">Suillus fuscotomentosus</name>
    <dbReference type="NCBI Taxonomy" id="1912939"/>
    <lineage>
        <taxon>Eukaryota</taxon>
        <taxon>Fungi</taxon>
        <taxon>Dikarya</taxon>
        <taxon>Basidiomycota</taxon>
        <taxon>Agaricomycotina</taxon>
        <taxon>Agaricomycetes</taxon>
        <taxon>Agaricomycetidae</taxon>
        <taxon>Boletales</taxon>
        <taxon>Suillineae</taxon>
        <taxon>Suillaceae</taxon>
        <taxon>Suillus</taxon>
    </lineage>
</organism>
<name>A0AAD4DVA1_9AGAM</name>